<name>A0A0C3PLN5_PHLG1</name>
<keyword evidence="2" id="KW-1185">Reference proteome</keyword>
<accession>A0A0C3PLN5</accession>
<dbReference type="EMBL" id="KN840498">
    <property type="protein sequence ID" value="KIP07393.1"/>
    <property type="molecule type" value="Genomic_DNA"/>
</dbReference>
<dbReference type="PROSITE" id="PS51257">
    <property type="entry name" value="PROKAR_LIPOPROTEIN"/>
    <property type="match status" value="1"/>
</dbReference>
<evidence type="ECO:0000313" key="2">
    <source>
        <dbReference type="Proteomes" id="UP000053257"/>
    </source>
</evidence>
<sequence>MVKPKLSPEARRLQTIIITLPIMGAVSCKLRSSPSLYNYHFAGPLLLNFPSSPSSAGP</sequence>
<dbReference type="OrthoDB" id="3784821at2759"/>
<protein>
    <submittedName>
        <fullName evidence="1">Uncharacterized protein</fullName>
    </submittedName>
</protein>
<evidence type="ECO:0000313" key="1">
    <source>
        <dbReference type="EMBL" id="KIP07393.1"/>
    </source>
</evidence>
<organism evidence="1 2">
    <name type="scientific">Phlebiopsis gigantea (strain 11061_1 CR5-6)</name>
    <name type="common">White-rot fungus</name>
    <name type="synonym">Peniophora gigantea</name>
    <dbReference type="NCBI Taxonomy" id="745531"/>
    <lineage>
        <taxon>Eukaryota</taxon>
        <taxon>Fungi</taxon>
        <taxon>Dikarya</taxon>
        <taxon>Basidiomycota</taxon>
        <taxon>Agaricomycotina</taxon>
        <taxon>Agaricomycetes</taxon>
        <taxon>Polyporales</taxon>
        <taxon>Phanerochaetaceae</taxon>
        <taxon>Phlebiopsis</taxon>
    </lineage>
</organism>
<dbReference type="HOGENOM" id="CLU_2979864_0_0_1"/>
<proteinExistence type="predicted"/>
<dbReference type="AlphaFoldDB" id="A0A0C3PLN5"/>
<gene>
    <name evidence="1" type="ORF">PHLGIDRAFT_422982</name>
</gene>
<reference evidence="1 2" key="1">
    <citation type="journal article" date="2014" name="PLoS Genet.">
        <title>Analysis of the Phlebiopsis gigantea genome, transcriptome and secretome provides insight into its pioneer colonization strategies of wood.</title>
        <authorList>
            <person name="Hori C."/>
            <person name="Ishida T."/>
            <person name="Igarashi K."/>
            <person name="Samejima M."/>
            <person name="Suzuki H."/>
            <person name="Master E."/>
            <person name="Ferreira P."/>
            <person name="Ruiz-Duenas F.J."/>
            <person name="Held B."/>
            <person name="Canessa P."/>
            <person name="Larrondo L.F."/>
            <person name="Schmoll M."/>
            <person name="Druzhinina I.S."/>
            <person name="Kubicek C.P."/>
            <person name="Gaskell J.A."/>
            <person name="Kersten P."/>
            <person name="St John F."/>
            <person name="Glasner J."/>
            <person name="Sabat G."/>
            <person name="Splinter BonDurant S."/>
            <person name="Syed K."/>
            <person name="Yadav J."/>
            <person name="Mgbeahuruike A.C."/>
            <person name="Kovalchuk A."/>
            <person name="Asiegbu F.O."/>
            <person name="Lackner G."/>
            <person name="Hoffmeister D."/>
            <person name="Rencoret J."/>
            <person name="Gutierrez A."/>
            <person name="Sun H."/>
            <person name="Lindquist E."/>
            <person name="Barry K."/>
            <person name="Riley R."/>
            <person name="Grigoriev I.V."/>
            <person name="Henrissat B."/>
            <person name="Kues U."/>
            <person name="Berka R.M."/>
            <person name="Martinez A.T."/>
            <person name="Covert S.F."/>
            <person name="Blanchette R.A."/>
            <person name="Cullen D."/>
        </authorList>
    </citation>
    <scope>NUCLEOTIDE SEQUENCE [LARGE SCALE GENOMIC DNA]</scope>
    <source>
        <strain evidence="1 2">11061_1 CR5-6</strain>
    </source>
</reference>
<dbReference type="Proteomes" id="UP000053257">
    <property type="component" value="Unassembled WGS sequence"/>
</dbReference>